<dbReference type="PANTHER" id="PTHR30372:SF4">
    <property type="entry name" value="LIPID-A-DISACCHARIDE SYNTHASE, MITOCHONDRIAL-RELATED"/>
    <property type="match status" value="1"/>
</dbReference>
<evidence type="ECO:0000256" key="6">
    <source>
        <dbReference type="ARBA" id="ARBA00022676"/>
    </source>
</evidence>
<evidence type="ECO:0000256" key="2">
    <source>
        <dbReference type="ARBA" id="ARBA00012687"/>
    </source>
</evidence>
<keyword evidence="7" id="KW-0808">Transferase</keyword>
<evidence type="ECO:0000256" key="10">
    <source>
        <dbReference type="NCBIfam" id="TIGR00215"/>
    </source>
</evidence>
<evidence type="ECO:0000313" key="12">
    <source>
        <dbReference type="Proteomes" id="UP000280881"/>
    </source>
</evidence>
<dbReference type="EC" id="2.4.1.182" evidence="2 10"/>
<keyword evidence="6" id="KW-0328">Glycosyltransferase</keyword>
<organism evidence="11 12">
    <name type="scientific">Thermovibrio guaymasensis</name>
    <dbReference type="NCBI Taxonomy" id="240167"/>
    <lineage>
        <taxon>Bacteria</taxon>
        <taxon>Pseudomonadati</taxon>
        <taxon>Aquificota</taxon>
        <taxon>Aquificia</taxon>
        <taxon>Desulfurobacteriales</taxon>
        <taxon>Desulfurobacteriaceae</taxon>
        <taxon>Thermovibrio</taxon>
    </lineage>
</organism>
<dbReference type="OrthoDB" id="9801642at2"/>
<dbReference type="Pfam" id="PF02684">
    <property type="entry name" value="LpxB"/>
    <property type="match status" value="1"/>
</dbReference>
<reference evidence="11 12" key="1">
    <citation type="submission" date="2018-10" db="EMBL/GenBank/DDBJ databases">
        <title>Genomic Encyclopedia of Type Strains, Phase IV (KMG-IV): sequencing the most valuable type-strain genomes for metagenomic binning, comparative biology and taxonomic classification.</title>
        <authorList>
            <person name="Goeker M."/>
        </authorList>
    </citation>
    <scope>NUCLEOTIDE SEQUENCE [LARGE SCALE GENOMIC DNA]</scope>
    <source>
        <strain evidence="11 12">DSM 15521</strain>
    </source>
</reference>
<dbReference type="AlphaFoldDB" id="A0A420W6X6"/>
<evidence type="ECO:0000256" key="9">
    <source>
        <dbReference type="ARBA" id="ARBA00048975"/>
    </source>
</evidence>
<dbReference type="InterPro" id="IPR003835">
    <property type="entry name" value="Glyco_trans_19"/>
</dbReference>
<evidence type="ECO:0000256" key="8">
    <source>
        <dbReference type="ARBA" id="ARBA00023098"/>
    </source>
</evidence>
<dbReference type="NCBIfam" id="TIGR00215">
    <property type="entry name" value="lpxB"/>
    <property type="match status" value="1"/>
</dbReference>
<dbReference type="GO" id="GO:0005543">
    <property type="term" value="F:phospholipid binding"/>
    <property type="evidence" value="ECO:0007669"/>
    <property type="project" value="TreeGrafter"/>
</dbReference>
<name>A0A420W6X6_9BACT</name>
<dbReference type="RefSeq" id="WP_121171113.1">
    <property type="nucleotide sequence ID" value="NZ_RBIE01000002.1"/>
</dbReference>
<dbReference type="SUPFAM" id="SSF53756">
    <property type="entry name" value="UDP-Glycosyltransferase/glycogen phosphorylase"/>
    <property type="match status" value="1"/>
</dbReference>
<dbReference type="Proteomes" id="UP000280881">
    <property type="component" value="Unassembled WGS sequence"/>
</dbReference>
<dbReference type="GO" id="GO:0008915">
    <property type="term" value="F:lipid-A-disaccharide synthase activity"/>
    <property type="evidence" value="ECO:0007669"/>
    <property type="project" value="UniProtKB-UniRule"/>
</dbReference>
<keyword evidence="5" id="KW-0441">Lipid A biosynthesis</keyword>
<comment type="function">
    <text evidence="1">Condensation of UDP-2,3-diacylglucosamine and 2,3-diacylglucosamine-1-phosphate to form lipid A disaccharide, a precursor of lipid A, a phosphorylated glycolipid that anchors the lipopolysaccharide to the outer membrane of the cell.</text>
</comment>
<evidence type="ECO:0000256" key="1">
    <source>
        <dbReference type="ARBA" id="ARBA00002056"/>
    </source>
</evidence>
<evidence type="ECO:0000256" key="4">
    <source>
        <dbReference type="ARBA" id="ARBA00022516"/>
    </source>
</evidence>
<keyword evidence="8" id="KW-0443">Lipid metabolism</keyword>
<evidence type="ECO:0000256" key="7">
    <source>
        <dbReference type="ARBA" id="ARBA00022679"/>
    </source>
</evidence>
<dbReference type="GO" id="GO:0016020">
    <property type="term" value="C:membrane"/>
    <property type="evidence" value="ECO:0007669"/>
    <property type="project" value="GOC"/>
</dbReference>
<sequence>MKKLLIVTGELSGSIYGERIARELSPSLKLYGVFHRKVSGVERIYDSKEITAFGLFEVLRKVPRILKAKKLISEFLDREKPEAVLLIDFPGFNLKVAQESKKRGIKVLYFIPPKLWAWGEGRVKKIRELVDRLFVIFPFEVDFYRGFGVEATFIGNPLFDIVKPSLTKEELSKNTGLSEELYCLLPGSRESEISYLLKPLLETSKVFKGNWAIPVASTVDFHRVKLRRDRINPSVKLLPESLRYDLMSNSRLGVIASGTASLEAALLNLPHVVVYRLNPLTYWVARKVVKTKFVSLPNIIAGREVLPELLQDRVEPKEILRALEEVDRKRDEIKEALREEVVNKLKGNCFKRLAEEILEELS</sequence>
<evidence type="ECO:0000256" key="5">
    <source>
        <dbReference type="ARBA" id="ARBA00022556"/>
    </source>
</evidence>
<comment type="caution">
    <text evidence="11">The sequence shown here is derived from an EMBL/GenBank/DDBJ whole genome shotgun (WGS) entry which is preliminary data.</text>
</comment>
<dbReference type="GO" id="GO:0009245">
    <property type="term" value="P:lipid A biosynthetic process"/>
    <property type="evidence" value="ECO:0007669"/>
    <property type="project" value="UniProtKB-UniRule"/>
</dbReference>
<keyword evidence="4" id="KW-0444">Lipid biosynthesis</keyword>
<evidence type="ECO:0000256" key="3">
    <source>
        <dbReference type="ARBA" id="ARBA00020902"/>
    </source>
</evidence>
<proteinExistence type="predicted"/>
<protein>
    <recommendedName>
        <fullName evidence="3 10">Lipid-A-disaccharide synthase</fullName>
        <ecNumber evidence="2 10">2.4.1.182</ecNumber>
    </recommendedName>
</protein>
<accession>A0A420W6X6</accession>
<comment type="catalytic activity">
    <reaction evidence="9">
        <text>a lipid X + a UDP-2-N,3-O-bis[(3R)-3-hydroxyacyl]-alpha-D-glucosamine = a lipid A disaccharide + UDP + H(+)</text>
        <dbReference type="Rhea" id="RHEA:67828"/>
        <dbReference type="ChEBI" id="CHEBI:15378"/>
        <dbReference type="ChEBI" id="CHEBI:58223"/>
        <dbReference type="ChEBI" id="CHEBI:137748"/>
        <dbReference type="ChEBI" id="CHEBI:176338"/>
        <dbReference type="ChEBI" id="CHEBI:176343"/>
        <dbReference type="EC" id="2.4.1.182"/>
    </reaction>
</comment>
<evidence type="ECO:0000313" key="11">
    <source>
        <dbReference type="EMBL" id="RKQ61777.1"/>
    </source>
</evidence>
<gene>
    <name evidence="11" type="ORF">C7457_1224</name>
</gene>
<keyword evidence="12" id="KW-1185">Reference proteome</keyword>
<dbReference type="PANTHER" id="PTHR30372">
    <property type="entry name" value="LIPID-A-DISACCHARIDE SYNTHASE"/>
    <property type="match status" value="1"/>
</dbReference>
<dbReference type="EMBL" id="RBIE01000002">
    <property type="protein sequence ID" value="RKQ61777.1"/>
    <property type="molecule type" value="Genomic_DNA"/>
</dbReference>